<name>A0ABU4WHI4_9BACT</name>
<evidence type="ECO:0000256" key="1">
    <source>
        <dbReference type="SAM" id="Phobius"/>
    </source>
</evidence>
<accession>A0ABU4WHI4</accession>
<dbReference type="EMBL" id="JALBUT010000008">
    <property type="protein sequence ID" value="MDX8416016.1"/>
    <property type="molecule type" value="Genomic_DNA"/>
</dbReference>
<proteinExistence type="predicted"/>
<evidence type="ECO:0000256" key="2">
    <source>
        <dbReference type="SAM" id="SignalP"/>
    </source>
</evidence>
<reference evidence="3 4" key="1">
    <citation type="submission" date="2022-03" db="EMBL/GenBank/DDBJ databases">
        <title>Novel taxa within the pig intestine.</title>
        <authorList>
            <person name="Wylensek D."/>
            <person name="Bishof K."/>
            <person name="Afrizal A."/>
            <person name="Clavel T."/>
        </authorList>
    </citation>
    <scope>NUCLEOTIDE SEQUENCE [LARGE SCALE GENOMIC DNA]</scope>
    <source>
        <strain evidence="3 4">CLA-KB-P66</strain>
    </source>
</reference>
<organism evidence="3 4">
    <name type="scientific">Intestinicryptomonas porci</name>
    <dbReference type="NCBI Taxonomy" id="2926320"/>
    <lineage>
        <taxon>Bacteria</taxon>
        <taxon>Pseudomonadati</taxon>
        <taxon>Verrucomicrobiota</taxon>
        <taxon>Opitutia</taxon>
        <taxon>Opitutales</taxon>
        <taxon>Intestinicryptomonaceae</taxon>
        <taxon>Intestinicryptomonas</taxon>
    </lineage>
</organism>
<protein>
    <submittedName>
        <fullName evidence="3">Autotransporter adhesin family protein</fullName>
    </submittedName>
</protein>
<dbReference type="InterPro" id="IPR013424">
    <property type="entry name" value="Ice-binding_C"/>
</dbReference>
<keyword evidence="1" id="KW-0472">Membrane</keyword>
<keyword evidence="2" id="KW-0732">Signal</keyword>
<evidence type="ECO:0000313" key="3">
    <source>
        <dbReference type="EMBL" id="MDX8416016.1"/>
    </source>
</evidence>
<dbReference type="RefSeq" id="WP_370397470.1">
    <property type="nucleotide sequence ID" value="NZ_JALBUT010000008.1"/>
</dbReference>
<feature type="transmembrane region" description="Helical" evidence="1">
    <location>
        <begin position="674"/>
        <end position="691"/>
    </location>
</feature>
<dbReference type="Proteomes" id="UP001275932">
    <property type="component" value="Unassembled WGS sequence"/>
</dbReference>
<sequence length="695" mass="72522">MKYVTPLTILLASSAMFAQEITYDKVISENASQSALQGNTLIQSGATLTLTGNNGINYNLKIEEGAVLDFTANDAFKWGTGSGPVENTIENYGTIYMLAGKELRFGDSDSMGAKTTLNLYNGSILTSKEGTGTFNIVNFRGEDTVININKGAKVENVGTLTTWDRSNNNADTQKFTVNVAGGSFSLANMNLGNQSSNRGITTYSEINVSDGGLMTTTGNINMGQNATNDVRINVSGENSVWNSTGTIYVGRNANSSAGITASNGGVINSAYTQLQYGGLTVNDGGTFNSISGFFVINGGLTVNNGGVFNSNAGVEVQNNNVLVNEGGSYNVLTGSTLAIGNKADQTASFTVDGGSFNLTATNSDFSIYVANSSTATANLKITNGGVYQQANGAKNTQLWMNSGNGTLEISDGGKWFANTNFYVGGASGANSTLILNNGKIANSAGTGASSDVNLAYAANSTGRFEVSNGGSAILRSFRMAQGGANAKATLIIKDAGSFVKATNTNDTNYLFSLGMNVADGDKYTGNSAIVEIHTGAQLANTAGGFSSIKDSAQMTFVLDSSNINYASTAMFSTKNLAVYKTADTVSNPFVIDGANLGEVSGLSEGDIAEFVIMTVSGDATLNDDILDFTNAESIAGIIEFKNNTNLADWEDFGLDNLSFEDGNLVLSLTYVPEPSTYAAIFGALALAFAAYRRRK</sequence>
<keyword evidence="4" id="KW-1185">Reference proteome</keyword>
<evidence type="ECO:0000313" key="4">
    <source>
        <dbReference type="Proteomes" id="UP001275932"/>
    </source>
</evidence>
<dbReference type="NCBIfam" id="TIGR02595">
    <property type="entry name" value="PEP_CTERM"/>
    <property type="match status" value="1"/>
</dbReference>
<keyword evidence="1" id="KW-0812">Transmembrane</keyword>
<keyword evidence="1" id="KW-1133">Transmembrane helix</keyword>
<comment type="caution">
    <text evidence="3">The sequence shown here is derived from an EMBL/GenBank/DDBJ whole genome shotgun (WGS) entry which is preliminary data.</text>
</comment>
<gene>
    <name evidence="3" type="ORF">MOX91_07495</name>
</gene>
<feature type="chain" id="PRO_5046786529" evidence="2">
    <location>
        <begin position="19"/>
        <end position="695"/>
    </location>
</feature>
<feature type="signal peptide" evidence="2">
    <location>
        <begin position="1"/>
        <end position="18"/>
    </location>
</feature>